<evidence type="ECO:0000313" key="1">
    <source>
        <dbReference type="EMBL" id="SEG19319.1"/>
    </source>
</evidence>
<sequence length="124" mass="14300">MRRIASHYIYCHQVYKMHYLELTDEGLYMGLYPLTEEIAGTEFYDGILVPVSSQEKQIYSDLISIPFGRNSNFSRKEFIFSYLDLIKVSLQVEKERPVRLVLLNGSPLTATELCTNNSGSDCYI</sequence>
<name>A0A8G2BYG5_9BACT</name>
<dbReference type="EMBL" id="FNVS01000019">
    <property type="protein sequence ID" value="SEG19319.1"/>
    <property type="molecule type" value="Genomic_DNA"/>
</dbReference>
<gene>
    <name evidence="1" type="ORF">SAMN05444001_11937</name>
</gene>
<reference evidence="1 2" key="1">
    <citation type="submission" date="2016-10" db="EMBL/GenBank/DDBJ databases">
        <authorList>
            <person name="Varghese N."/>
            <person name="Submissions S."/>
        </authorList>
    </citation>
    <scope>NUCLEOTIDE SEQUENCE [LARGE SCALE GENOMIC DNA]</scope>
    <source>
        <strain evidence="1 2">DSM 29073</strain>
    </source>
</reference>
<dbReference type="AlphaFoldDB" id="A0A8G2BYG5"/>
<organism evidence="1 2">
    <name type="scientific">Parabacteroides chinchillae</name>
    <dbReference type="NCBI Taxonomy" id="871327"/>
    <lineage>
        <taxon>Bacteria</taxon>
        <taxon>Pseudomonadati</taxon>
        <taxon>Bacteroidota</taxon>
        <taxon>Bacteroidia</taxon>
        <taxon>Bacteroidales</taxon>
        <taxon>Tannerellaceae</taxon>
        <taxon>Parabacteroides</taxon>
    </lineage>
</organism>
<accession>A0A8G2BYG5</accession>
<keyword evidence="2" id="KW-1185">Reference proteome</keyword>
<comment type="caution">
    <text evidence="1">The sequence shown here is derived from an EMBL/GenBank/DDBJ whole genome shotgun (WGS) entry which is preliminary data.</text>
</comment>
<proteinExistence type="predicted"/>
<evidence type="ECO:0000313" key="2">
    <source>
        <dbReference type="Proteomes" id="UP000236725"/>
    </source>
</evidence>
<protein>
    <submittedName>
        <fullName evidence="1">Uncharacterized protein</fullName>
    </submittedName>
</protein>
<dbReference type="Proteomes" id="UP000236725">
    <property type="component" value="Unassembled WGS sequence"/>
</dbReference>